<organism evidence="2 3">
    <name type="scientific">Roseovarius litorisediminis</name>
    <dbReference type="NCBI Taxonomy" id="1312363"/>
    <lineage>
        <taxon>Bacteria</taxon>
        <taxon>Pseudomonadati</taxon>
        <taxon>Pseudomonadota</taxon>
        <taxon>Alphaproteobacteria</taxon>
        <taxon>Rhodobacterales</taxon>
        <taxon>Roseobacteraceae</taxon>
        <taxon>Roseovarius</taxon>
    </lineage>
</organism>
<sequence length="182" mass="19976">MLRNLLAAILLLFPLALHAQDTTAPEQQVQPEAAMTLDRLDKIIRALDPDAKSNGHVWQLMISDTAILIVTDETANRMRAITPIRKSADISPEEMTRMMQANFDSALDARYAIAQETLWAAFIHPLSPLEKDEFISGLGQVVNLAQSYGTLYSGGALQYGGGDSGAIQRKLIDDLLKKGQEI</sequence>
<dbReference type="RefSeq" id="WP_085890865.1">
    <property type="nucleotide sequence ID" value="NZ_FWFL01000001.1"/>
</dbReference>
<evidence type="ECO:0000313" key="2">
    <source>
        <dbReference type="EMBL" id="SLN15091.1"/>
    </source>
</evidence>
<protein>
    <submittedName>
        <fullName evidence="2">Uncharacterized protein</fullName>
    </submittedName>
</protein>
<evidence type="ECO:0000313" key="3">
    <source>
        <dbReference type="Proteomes" id="UP000193827"/>
    </source>
</evidence>
<reference evidence="2 3" key="1">
    <citation type="submission" date="2017-03" db="EMBL/GenBank/DDBJ databases">
        <authorList>
            <person name="Afonso C.L."/>
            <person name="Miller P.J."/>
            <person name="Scott M.A."/>
            <person name="Spackman E."/>
            <person name="Goraichik I."/>
            <person name="Dimitrov K.M."/>
            <person name="Suarez D.L."/>
            <person name="Swayne D.E."/>
        </authorList>
    </citation>
    <scope>NUCLEOTIDE SEQUENCE [LARGE SCALE GENOMIC DNA]</scope>
    <source>
        <strain evidence="2 3">CECT 8287</strain>
    </source>
</reference>
<keyword evidence="3" id="KW-1185">Reference proteome</keyword>
<dbReference type="EMBL" id="FWFL01000001">
    <property type="protein sequence ID" value="SLN15091.1"/>
    <property type="molecule type" value="Genomic_DNA"/>
</dbReference>
<evidence type="ECO:0000256" key="1">
    <source>
        <dbReference type="SAM" id="SignalP"/>
    </source>
</evidence>
<feature type="signal peptide" evidence="1">
    <location>
        <begin position="1"/>
        <end position="19"/>
    </location>
</feature>
<keyword evidence="1" id="KW-0732">Signal</keyword>
<dbReference type="Gene3D" id="3.30.1460.10">
    <property type="match status" value="1"/>
</dbReference>
<accession>A0A1Y5RDT1</accession>
<dbReference type="Proteomes" id="UP000193827">
    <property type="component" value="Unassembled WGS sequence"/>
</dbReference>
<proteinExistence type="predicted"/>
<gene>
    <name evidence="2" type="ORF">PEL8287_00627</name>
</gene>
<feature type="chain" id="PRO_5012079738" evidence="1">
    <location>
        <begin position="20"/>
        <end position="182"/>
    </location>
</feature>
<dbReference type="AlphaFoldDB" id="A0A1Y5RDT1"/>
<dbReference type="OrthoDB" id="571431at2"/>
<name>A0A1Y5RDT1_9RHOB</name>
<dbReference type="SUPFAM" id="SSF69635">
    <property type="entry name" value="Type III secretory system chaperone-like"/>
    <property type="match status" value="1"/>
</dbReference>